<evidence type="ECO:0000313" key="1">
    <source>
        <dbReference type="EMBL" id="POG71705.1"/>
    </source>
</evidence>
<name>A0A2P4Q210_RHIID</name>
<dbReference type="AlphaFoldDB" id="A0A2P4Q210"/>
<organism evidence="1 2">
    <name type="scientific">Rhizophagus irregularis (strain DAOM 181602 / DAOM 197198 / MUCL 43194)</name>
    <name type="common">Arbuscular mycorrhizal fungus</name>
    <name type="synonym">Glomus intraradices</name>
    <dbReference type="NCBI Taxonomy" id="747089"/>
    <lineage>
        <taxon>Eukaryota</taxon>
        <taxon>Fungi</taxon>
        <taxon>Fungi incertae sedis</taxon>
        <taxon>Mucoromycota</taxon>
        <taxon>Glomeromycotina</taxon>
        <taxon>Glomeromycetes</taxon>
        <taxon>Glomerales</taxon>
        <taxon>Glomeraceae</taxon>
        <taxon>Rhizophagus</taxon>
    </lineage>
</organism>
<dbReference type="Proteomes" id="UP000018888">
    <property type="component" value="Unassembled WGS sequence"/>
</dbReference>
<evidence type="ECO:0008006" key="3">
    <source>
        <dbReference type="Google" id="ProtNLM"/>
    </source>
</evidence>
<protein>
    <recommendedName>
        <fullName evidence="3">TPR-like protein</fullName>
    </recommendedName>
</protein>
<reference evidence="1 2" key="2">
    <citation type="journal article" date="2018" name="New Phytol.">
        <title>High intraspecific genome diversity in the model arbuscular mycorrhizal symbiont Rhizophagus irregularis.</title>
        <authorList>
            <person name="Chen E.C.H."/>
            <person name="Morin E."/>
            <person name="Beaudet D."/>
            <person name="Noel J."/>
            <person name="Yildirir G."/>
            <person name="Ndikumana S."/>
            <person name="Charron P."/>
            <person name="St-Onge C."/>
            <person name="Giorgi J."/>
            <person name="Kruger M."/>
            <person name="Marton T."/>
            <person name="Ropars J."/>
            <person name="Grigoriev I.V."/>
            <person name="Hainaut M."/>
            <person name="Henrissat B."/>
            <person name="Roux C."/>
            <person name="Martin F."/>
            <person name="Corradi N."/>
        </authorList>
    </citation>
    <scope>NUCLEOTIDE SEQUENCE [LARGE SCALE GENOMIC DNA]</scope>
    <source>
        <strain evidence="1 2">DAOM 197198</strain>
    </source>
</reference>
<dbReference type="Pfam" id="PF13181">
    <property type="entry name" value="TPR_8"/>
    <property type="match status" value="1"/>
</dbReference>
<dbReference type="Gene3D" id="1.25.40.10">
    <property type="entry name" value="Tetratricopeptide repeat domain"/>
    <property type="match status" value="1"/>
</dbReference>
<dbReference type="SUPFAM" id="SSF48452">
    <property type="entry name" value="TPR-like"/>
    <property type="match status" value="1"/>
</dbReference>
<dbReference type="EMBL" id="AUPC02000105">
    <property type="protein sequence ID" value="POG71705.1"/>
    <property type="molecule type" value="Genomic_DNA"/>
</dbReference>
<dbReference type="InterPro" id="IPR011990">
    <property type="entry name" value="TPR-like_helical_dom_sf"/>
</dbReference>
<dbReference type="VEuPathDB" id="FungiDB:RhiirFUN_018832"/>
<keyword evidence="2" id="KW-1185">Reference proteome</keyword>
<accession>A0A2P4Q210</accession>
<gene>
    <name evidence="1" type="ORF">GLOIN_2v1478302</name>
</gene>
<proteinExistence type="predicted"/>
<evidence type="ECO:0000313" key="2">
    <source>
        <dbReference type="Proteomes" id="UP000018888"/>
    </source>
</evidence>
<dbReference type="CDD" id="cd24142">
    <property type="entry name" value="ACL4-like"/>
    <property type="match status" value="1"/>
</dbReference>
<reference evidence="1 2" key="1">
    <citation type="journal article" date="2013" name="Proc. Natl. Acad. Sci. U.S.A.">
        <title>Genome of an arbuscular mycorrhizal fungus provides insight into the oldest plant symbiosis.</title>
        <authorList>
            <person name="Tisserant E."/>
            <person name="Malbreil M."/>
            <person name="Kuo A."/>
            <person name="Kohler A."/>
            <person name="Symeonidi A."/>
            <person name="Balestrini R."/>
            <person name="Charron P."/>
            <person name="Duensing N."/>
            <person name="Frei Dit Frey N."/>
            <person name="Gianinazzi-Pearson V."/>
            <person name="Gilbert L.B."/>
            <person name="Handa Y."/>
            <person name="Herr J.R."/>
            <person name="Hijri M."/>
            <person name="Koul R."/>
            <person name="Kawaguchi M."/>
            <person name="Krajinski F."/>
            <person name="Lammers P.J."/>
            <person name="Masclaux F.G."/>
            <person name="Murat C."/>
            <person name="Morin E."/>
            <person name="Ndikumana S."/>
            <person name="Pagni M."/>
            <person name="Petitpierre D."/>
            <person name="Requena N."/>
            <person name="Rosikiewicz P."/>
            <person name="Riley R."/>
            <person name="Saito K."/>
            <person name="San Clemente H."/>
            <person name="Shapiro H."/>
            <person name="van Tuinen D."/>
            <person name="Becard G."/>
            <person name="Bonfante P."/>
            <person name="Paszkowski U."/>
            <person name="Shachar-Hill Y.Y."/>
            <person name="Tuskan G.A."/>
            <person name="Young P.W."/>
            <person name="Sanders I.R."/>
            <person name="Henrissat B."/>
            <person name="Rensing S.A."/>
            <person name="Grigoriev I.V."/>
            <person name="Corradi N."/>
            <person name="Roux C."/>
            <person name="Martin F."/>
        </authorList>
    </citation>
    <scope>NUCLEOTIDE SEQUENCE [LARGE SCALE GENOMIC DNA]</scope>
    <source>
        <strain evidence="1 2">DAOM 197198</strain>
    </source>
</reference>
<comment type="caution">
    <text evidence="1">The sequence shown here is derived from an EMBL/GenBank/DDBJ whole genome shotgun (WGS) entry which is preliminary data.</text>
</comment>
<sequence>MEEDTINKKNIYNLNNLNNLTENNNNNNNNNKVSYNVSDLLKKISSLIDTCDYQLALQFSKKALSLENDNLKVLEILGMIEIELEIFEVDAEQKCEEYLNKALELDLLNPEVYQLLASVRLSQQRNDDAKIALEKSLDLWINLDPGHSSIPSYESRISLVKLLIELSQYTKALNVLEILQKENDEVFDLWYLYGLCYFLMGQDSQNEQDRLTHWEDARDCLINYEKVIFYFLNKFF</sequence>
<dbReference type="InterPro" id="IPR019734">
    <property type="entry name" value="TPR_rpt"/>
</dbReference>